<dbReference type="Pfam" id="PF06699">
    <property type="entry name" value="PIG-F"/>
    <property type="match status" value="1"/>
</dbReference>
<comment type="pathway">
    <text evidence="2">Glycolipid biosynthesis; glycosylphosphatidylinositol-anchor biosynthesis.</text>
</comment>
<evidence type="ECO:0000256" key="5">
    <source>
        <dbReference type="ARBA" id="ARBA00022824"/>
    </source>
</evidence>
<dbReference type="AlphaFoldDB" id="A0A8C4Z494"/>
<keyword evidence="6 8" id="KW-1133">Transmembrane helix</keyword>
<feature type="transmembrane region" description="Helical" evidence="8">
    <location>
        <begin position="62"/>
        <end position="85"/>
    </location>
</feature>
<keyword evidence="7 8" id="KW-0472">Membrane</keyword>
<feature type="transmembrane region" description="Helical" evidence="8">
    <location>
        <begin position="160"/>
        <end position="180"/>
    </location>
</feature>
<dbReference type="Ensembl" id="ENSGMOT00000007181.2">
    <property type="protein sequence ID" value="ENSGMOP00000006980.2"/>
    <property type="gene ID" value="ENSGMOG00000006570.2"/>
</dbReference>
<feature type="transmembrane region" description="Helical" evidence="8">
    <location>
        <begin position="201"/>
        <end position="219"/>
    </location>
</feature>
<evidence type="ECO:0000313" key="10">
    <source>
        <dbReference type="Proteomes" id="UP000694546"/>
    </source>
</evidence>
<dbReference type="Proteomes" id="UP000694546">
    <property type="component" value="Chromosome 18"/>
</dbReference>
<evidence type="ECO:0000256" key="6">
    <source>
        <dbReference type="ARBA" id="ARBA00022989"/>
    </source>
</evidence>
<feature type="transmembrane region" description="Helical" evidence="8">
    <location>
        <begin position="91"/>
        <end position="112"/>
    </location>
</feature>
<dbReference type="GO" id="GO:0006506">
    <property type="term" value="P:GPI anchor biosynthetic process"/>
    <property type="evidence" value="ECO:0007669"/>
    <property type="project" value="UniProtKB-UniPathway"/>
</dbReference>
<keyword evidence="4 8" id="KW-0812">Transmembrane</keyword>
<dbReference type="GO" id="GO:0005789">
    <property type="term" value="C:endoplasmic reticulum membrane"/>
    <property type="evidence" value="ECO:0007669"/>
    <property type="project" value="UniProtKB-SubCell"/>
</dbReference>
<organism evidence="9 10">
    <name type="scientific">Gadus morhua</name>
    <name type="common">Atlantic cod</name>
    <dbReference type="NCBI Taxonomy" id="8049"/>
    <lineage>
        <taxon>Eukaryota</taxon>
        <taxon>Metazoa</taxon>
        <taxon>Chordata</taxon>
        <taxon>Craniata</taxon>
        <taxon>Vertebrata</taxon>
        <taxon>Euteleostomi</taxon>
        <taxon>Actinopterygii</taxon>
        <taxon>Neopterygii</taxon>
        <taxon>Teleostei</taxon>
        <taxon>Neoteleostei</taxon>
        <taxon>Acanthomorphata</taxon>
        <taxon>Zeiogadaria</taxon>
        <taxon>Gadariae</taxon>
        <taxon>Gadiformes</taxon>
        <taxon>Gadoidei</taxon>
        <taxon>Gadidae</taxon>
        <taxon>Gadus</taxon>
    </lineage>
</organism>
<dbReference type="GeneTree" id="ENSGT00390000016617"/>
<accession>A0A8C4Z494</accession>
<sequence length="267" mass="29795">MSSGNAWFRNYCLRKSLNENSQCTSAYRKSGSFSNLTFVAFCYAYFIIMWDHEIKAMASSHAIIASSVFMATVLPAVFIQGFSVYGTHLLWLYSVTGAVSVVNIAVFWLLGISQPTKKNTLGYKLSRLVRSCMYLLLSCLFYHTVVVLYGAPLIESALETFSLAVLLTSLTTLRCLCVLGPNVQAWIRVFSRHGAMSVWDTSLQITVACSLIGAWLGAFPIPLDWDRPWQVWPVSCSLGSVVGYLTGLVVAPAWIHFHRKQLTYKSK</sequence>
<keyword evidence="5" id="KW-0256">Endoplasmic reticulum</keyword>
<evidence type="ECO:0000256" key="3">
    <source>
        <dbReference type="ARBA" id="ARBA00022502"/>
    </source>
</evidence>
<feature type="transmembrane region" description="Helical" evidence="8">
    <location>
        <begin position="133"/>
        <end position="154"/>
    </location>
</feature>
<evidence type="ECO:0000256" key="1">
    <source>
        <dbReference type="ARBA" id="ARBA00004477"/>
    </source>
</evidence>
<protein>
    <submittedName>
        <fullName evidence="9">Phosphatidylinositol glycan anchor biosynthesis, class F</fullName>
    </submittedName>
</protein>
<name>A0A8C4Z494_GADMO</name>
<evidence type="ECO:0000256" key="2">
    <source>
        <dbReference type="ARBA" id="ARBA00004687"/>
    </source>
</evidence>
<evidence type="ECO:0000256" key="7">
    <source>
        <dbReference type="ARBA" id="ARBA00023136"/>
    </source>
</evidence>
<dbReference type="UniPathway" id="UPA00196"/>
<dbReference type="InterPro" id="IPR009580">
    <property type="entry name" value="GPI_biosynthesis_protein_Pig-F"/>
</dbReference>
<reference evidence="9" key="1">
    <citation type="submission" date="2025-08" db="UniProtKB">
        <authorList>
            <consortium name="Ensembl"/>
        </authorList>
    </citation>
    <scope>IDENTIFICATION</scope>
</reference>
<evidence type="ECO:0000313" key="9">
    <source>
        <dbReference type="Ensembl" id="ENSGMOP00000006980.2"/>
    </source>
</evidence>
<comment type="subcellular location">
    <subcellularLocation>
        <location evidence="1">Endoplasmic reticulum membrane</location>
        <topology evidence="1">Multi-pass membrane protein</topology>
    </subcellularLocation>
</comment>
<dbReference type="OMA" id="DHEIKAM"/>
<proteinExistence type="predicted"/>
<evidence type="ECO:0000256" key="4">
    <source>
        <dbReference type="ARBA" id="ARBA00022692"/>
    </source>
</evidence>
<feature type="transmembrane region" description="Helical" evidence="8">
    <location>
        <begin position="231"/>
        <end position="257"/>
    </location>
</feature>
<keyword evidence="10" id="KW-1185">Reference proteome</keyword>
<reference evidence="9" key="2">
    <citation type="submission" date="2025-09" db="UniProtKB">
        <authorList>
            <consortium name="Ensembl"/>
        </authorList>
    </citation>
    <scope>IDENTIFICATION</scope>
</reference>
<evidence type="ECO:0000256" key="8">
    <source>
        <dbReference type="SAM" id="Phobius"/>
    </source>
</evidence>
<keyword evidence="3" id="KW-0337">GPI-anchor biosynthesis</keyword>
<feature type="transmembrane region" description="Helical" evidence="8">
    <location>
        <begin position="33"/>
        <end position="50"/>
    </location>
</feature>